<dbReference type="AlphaFoldDB" id="A0A133UQE0"/>
<evidence type="ECO:0000313" key="2">
    <source>
        <dbReference type="EMBL" id="KXA96369.1"/>
    </source>
</evidence>
<evidence type="ECO:0000256" key="1">
    <source>
        <dbReference type="SAM" id="MobiDB-lite"/>
    </source>
</evidence>
<evidence type="ECO:0000313" key="3">
    <source>
        <dbReference type="Proteomes" id="UP000070463"/>
    </source>
</evidence>
<name>A0A133UQE0_9EURY</name>
<feature type="region of interest" description="Disordered" evidence="1">
    <location>
        <begin position="28"/>
        <end position="72"/>
    </location>
</feature>
<dbReference type="Proteomes" id="UP000070463">
    <property type="component" value="Unassembled WGS sequence"/>
</dbReference>
<protein>
    <submittedName>
        <fullName evidence="2">Uncharacterized protein</fullName>
    </submittedName>
</protein>
<proteinExistence type="predicted"/>
<dbReference type="EMBL" id="LHXR01000086">
    <property type="protein sequence ID" value="KXA96369.1"/>
    <property type="molecule type" value="Genomic_DNA"/>
</dbReference>
<accession>A0A133UQE0</accession>
<sequence length="85" mass="9444">MDVKRLGPQRKDSDLEDRYKVLGALHRRGCRHSGSPGGSSDLETQGKTFRRRNVNPFERRGKRGPFLSSPPLGIKIKVKETGGIG</sequence>
<gene>
    <name evidence="2" type="ORF">AKJ37_05385</name>
</gene>
<keyword evidence="3" id="KW-1185">Reference proteome</keyword>
<organism evidence="2 3">
    <name type="scientific">candidate division MSBL1 archaeon SCGC-AAA259I09</name>
    <dbReference type="NCBI Taxonomy" id="1698267"/>
    <lineage>
        <taxon>Archaea</taxon>
        <taxon>Methanobacteriati</taxon>
        <taxon>Methanobacteriota</taxon>
        <taxon>candidate division MSBL1</taxon>
    </lineage>
</organism>
<comment type="caution">
    <text evidence="2">The sequence shown here is derived from an EMBL/GenBank/DDBJ whole genome shotgun (WGS) entry which is preliminary data.</text>
</comment>
<reference evidence="2 3" key="1">
    <citation type="journal article" date="2016" name="Sci. Rep.">
        <title>Metabolic traits of an uncultured archaeal lineage -MSBL1- from brine pools of the Red Sea.</title>
        <authorList>
            <person name="Mwirichia R."/>
            <person name="Alam I."/>
            <person name="Rashid M."/>
            <person name="Vinu M."/>
            <person name="Ba-Alawi W."/>
            <person name="Anthony Kamau A."/>
            <person name="Kamanda Ngugi D."/>
            <person name="Goker M."/>
            <person name="Klenk H.P."/>
            <person name="Bajic V."/>
            <person name="Stingl U."/>
        </authorList>
    </citation>
    <scope>NUCLEOTIDE SEQUENCE [LARGE SCALE GENOMIC DNA]</scope>
    <source>
        <strain evidence="2">SCGC-AAA259I09</strain>
    </source>
</reference>